<dbReference type="Proteomes" id="UP000276215">
    <property type="component" value="Unassembled WGS sequence"/>
</dbReference>
<dbReference type="InterPro" id="IPR036770">
    <property type="entry name" value="Ankyrin_rpt-contain_sf"/>
</dbReference>
<dbReference type="SUPFAM" id="SSF48403">
    <property type="entry name" value="Ankyrin repeat"/>
    <property type="match status" value="1"/>
</dbReference>
<name>A0A3N4JIY4_9PEZI</name>
<evidence type="ECO:0008006" key="3">
    <source>
        <dbReference type="Google" id="ProtNLM"/>
    </source>
</evidence>
<gene>
    <name evidence="1" type="ORF">L873DRAFT_1770173</name>
</gene>
<evidence type="ECO:0000313" key="1">
    <source>
        <dbReference type="EMBL" id="RPA98216.1"/>
    </source>
</evidence>
<evidence type="ECO:0000313" key="2">
    <source>
        <dbReference type="Proteomes" id="UP000276215"/>
    </source>
</evidence>
<sequence>MGHERIGVIKILLDRDDINPDISDDKGEIPLSFALSAGHNTVMWLLQGEKHNSNTVDSCHQVSLFPSLELSEACTVEIKPMCDDLTPVSADIKPPSTELLTPPQPCST</sequence>
<dbReference type="Gene3D" id="1.25.40.20">
    <property type="entry name" value="Ankyrin repeat-containing domain"/>
    <property type="match status" value="1"/>
</dbReference>
<keyword evidence="2" id="KW-1185">Reference proteome</keyword>
<organism evidence="1 2">
    <name type="scientific">Choiromyces venosus 120613-1</name>
    <dbReference type="NCBI Taxonomy" id="1336337"/>
    <lineage>
        <taxon>Eukaryota</taxon>
        <taxon>Fungi</taxon>
        <taxon>Dikarya</taxon>
        <taxon>Ascomycota</taxon>
        <taxon>Pezizomycotina</taxon>
        <taxon>Pezizomycetes</taxon>
        <taxon>Pezizales</taxon>
        <taxon>Tuberaceae</taxon>
        <taxon>Choiromyces</taxon>
    </lineage>
</organism>
<reference evidence="1 2" key="1">
    <citation type="journal article" date="2018" name="Nat. Ecol. Evol.">
        <title>Pezizomycetes genomes reveal the molecular basis of ectomycorrhizal truffle lifestyle.</title>
        <authorList>
            <person name="Murat C."/>
            <person name="Payen T."/>
            <person name="Noel B."/>
            <person name="Kuo A."/>
            <person name="Morin E."/>
            <person name="Chen J."/>
            <person name="Kohler A."/>
            <person name="Krizsan K."/>
            <person name="Balestrini R."/>
            <person name="Da Silva C."/>
            <person name="Montanini B."/>
            <person name="Hainaut M."/>
            <person name="Levati E."/>
            <person name="Barry K.W."/>
            <person name="Belfiori B."/>
            <person name="Cichocki N."/>
            <person name="Clum A."/>
            <person name="Dockter R.B."/>
            <person name="Fauchery L."/>
            <person name="Guy J."/>
            <person name="Iotti M."/>
            <person name="Le Tacon F."/>
            <person name="Lindquist E.A."/>
            <person name="Lipzen A."/>
            <person name="Malagnac F."/>
            <person name="Mello A."/>
            <person name="Molinier V."/>
            <person name="Miyauchi S."/>
            <person name="Poulain J."/>
            <person name="Riccioni C."/>
            <person name="Rubini A."/>
            <person name="Sitrit Y."/>
            <person name="Splivallo R."/>
            <person name="Traeger S."/>
            <person name="Wang M."/>
            <person name="Zifcakova L."/>
            <person name="Wipf D."/>
            <person name="Zambonelli A."/>
            <person name="Paolocci F."/>
            <person name="Nowrousian M."/>
            <person name="Ottonello S."/>
            <person name="Baldrian P."/>
            <person name="Spatafora J.W."/>
            <person name="Henrissat B."/>
            <person name="Nagy L.G."/>
            <person name="Aury J.M."/>
            <person name="Wincker P."/>
            <person name="Grigoriev I.V."/>
            <person name="Bonfante P."/>
            <person name="Martin F.M."/>
        </authorList>
    </citation>
    <scope>NUCLEOTIDE SEQUENCE [LARGE SCALE GENOMIC DNA]</scope>
    <source>
        <strain evidence="1 2">120613-1</strain>
    </source>
</reference>
<dbReference type="EMBL" id="ML120398">
    <property type="protein sequence ID" value="RPA98216.1"/>
    <property type="molecule type" value="Genomic_DNA"/>
</dbReference>
<dbReference type="AlphaFoldDB" id="A0A3N4JIY4"/>
<protein>
    <recommendedName>
        <fullName evidence="3">Ankyrin</fullName>
    </recommendedName>
</protein>
<accession>A0A3N4JIY4</accession>
<proteinExistence type="predicted"/>